<dbReference type="EMBL" id="LS483447">
    <property type="protein sequence ID" value="SQH72982.1"/>
    <property type="molecule type" value="Genomic_DNA"/>
</dbReference>
<dbReference type="AlphaFoldDB" id="A0A2X4SG42"/>
<keyword evidence="2" id="KW-1185">Reference proteome</keyword>
<sequence length="225" mass="26150">MIGAMADVMRGMLDAAGFNSKLSDPNAAYMLYKAIRGDKNGSTAAEDIVSKMQEANVRKVLSDYDEVFNKMTDEQIMDELNLEHNEDLRTRIENAQRRINAVNAMFRYESDNTGRSMAETMHQIYSKRGIEWRRKWVDETVVFDQYQKEIEKLTGKKVPDFANLHEIYNQSSSIATATIDRLEKHYYKPAIEQARKVKELLGFNDRQLHDYMIAKHAPERNAKMR</sequence>
<dbReference type="KEGG" id="pcre:NCTC12858_00819"/>
<protein>
    <submittedName>
        <fullName evidence="1">Uncharacterized protein</fullName>
    </submittedName>
</protein>
<name>A0A2X4SG42_9PORP</name>
<gene>
    <name evidence="1" type="ORF">NCTC12858_00819</name>
</gene>
<organism evidence="1 2">
    <name type="scientific">Porphyromonas crevioricanis</name>
    <dbReference type="NCBI Taxonomy" id="393921"/>
    <lineage>
        <taxon>Bacteria</taxon>
        <taxon>Pseudomonadati</taxon>
        <taxon>Bacteroidota</taxon>
        <taxon>Bacteroidia</taxon>
        <taxon>Bacteroidales</taxon>
        <taxon>Porphyromonadaceae</taxon>
        <taxon>Porphyromonas</taxon>
    </lineage>
</organism>
<dbReference type="Proteomes" id="UP000249300">
    <property type="component" value="Chromosome 1"/>
</dbReference>
<evidence type="ECO:0000313" key="2">
    <source>
        <dbReference type="Proteomes" id="UP000249300"/>
    </source>
</evidence>
<reference evidence="1 2" key="1">
    <citation type="submission" date="2018-06" db="EMBL/GenBank/DDBJ databases">
        <authorList>
            <consortium name="Pathogen Informatics"/>
            <person name="Doyle S."/>
        </authorList>
    </citation>
    <scope>NUCLEOTIDE SEQUENCE [LARGE SCALE GENOMIC DNA]</scope>
    <source>
        <strain evidence="1 2">NCTC12858</strain>
    </source>
</reference>
<evidence type="ECO:0000313" key="1">
    <source>
        <dbReference type="EMBL" id="SQH72982.1"/>
    </source>
</evidence>
<accession>A0A2X4SG42</accession>
<proteinExistence type="predicted"/>